<keyword evidence="2 5" id="KW-0489">Methyltransferase</keyword>
<accession>A0ABP8KA11</accession>
<dbReference type="CDD" id="cd02440">
    <property type="entry name" value="AdoMet_MTases"/>
    <property type="match status" value="1"/>
</dbReference>
<dbReference type="InterPro" id="IPR029063">
    <property type="entry name" value="SAM-dependent_MTases_sf"/>
</dbReference>
<comment type="similarity">
    <text evidence="1">Belongs to the methyltransferase superfamily.</text>
</comment>
<dbReference type="EMBL" id="BAABFR010000099">
    <property type="protein sequence ID" value="GAA4402531.1"/>
    <property type="molecule type" value="Genomic_DNA"/>
</dbReference>
<dbReference type="InterPro" id="IPR013216">
    <property type="entry name" value="Methyltransf_11"/>
</dbReference>
<gene>
    <name evidence="5" type="ORF">GCM10023147_43260</name>
</gene>
<dbReference type="Proteomes" id="UP001500635">
    <property type="component" value="Unassembled WGS sequence"/>
</dbReference>
<dbReference type="Gene3D" id="3.40.50.150">
    <property type="entry name" value="Vaccinia Virus protein VP39"/>
    <property type="match status" value="1"/>
</dbReference>
<evidence type="ECO:0000259" key="4">
    <source>
        <dbReference type="Pfam" id="PF08241"/>
    </source>
</evidence>
<keyword evidence="3" id="KW-0808">Transferase</keyword>
<evidence type="ECO:0000256" key="2">
    <source>
        <dbReference type="ARBA" id="ARBA00022603"/>
    </source>
</evidence>
<dbReference type="PANTHER" id="PTHR44942">
    <property type="entry name" value="METHYLTRANSF_11 DOMAIN-CONTAINING PROTEIN"/>
    <property type="match status" value="1"/>
</dbReference>
<sequence>MYEAGRPEYPAEAVQWMLEPVSGGAGRRVRVADVGAGTGKLTRVVSAVGGDVVAVDPDAYMLAALRDAVRDVPTFIGTAESLPFQDAEFDAVVLGQAWHWVDPVTGSREIGRVLRDGGVLGLIWNLRDDSDAWARRLDAIMPEGKAQEMLAAGTPPVRAPFGESEERVWHWTRQLTRSEVGDMVRSRSFYITATPEQCAGIDGALDELLDDLGLDSDETIDLPYVTRAYRVVRR</sequence>
<evidence type="ECO:0000313" key="5">
    <source>
        <dbReference type="EMBL" id="GAA4402531.1"/>
    </source>
</evidence>
<dbReference type="Pfam" id="PF08241">
    <property type="entry name" value="Methyltransf_11"/>
    <property type="match status" value="1"/>
</dbReference>
<dbReference type="PANTHER" id="PTHR44942:SF4">
    <property type="entry name" value="METHYLTRANSFERASE TYPE 11 DOMAIN-CONTAINING PROTEIN"/>
    <property type="match status" value="1"/>
</dbReference>
<organism evidence="5 6">
    <name type="scientific">Tsukamurella soli</name>
    <dbReference type="NCBI Taxonomy" id="644556"/>
    <lineage>
        <taxon>Bacteria</taxon>
        <taxon>Bacillati</taxon>
        <taxon>Actinomycetota</taxon>
        <taxon>Actinomycetes</taxon>
        <taxon>Mycobacteriales</taxon>
        <taxon>Tsukamurellaceae</taxon>
        <taxon>Tsukamurella</taxon>
    </lineage>
</organism>
<dbReference type="GO" id="GO:0032259">
    <property type="term" value="P:methylation"/>
    <property type="evidence" value="ECO:0007669"/>
    <property type="project" value="UniProtKB-KW"/>
</dbReference>
<name>A0ABP8KA11_9ACTN</name>
<evidence type="ECO:0000256" key="3">
    <source>
        <dbReference type="ARBA" id="ARBA00022679"/>
    </source>
</evidence>
<comment type="caution">
    <text evidence="5">The sequence shown here is derived from an EMBL/GenBank/DDBJ whole genome shotgun (WGS) entry which is preliminary data.</text>
</comment>
<protein>
    <submittedName>
        <fullName evidence="5">Class I SAM-dependent methyltransferase</fullName>
    </submittedName>
</protein>
<feature type="domain" description="Methyltransferase type 11" evidence="4">
    <location>
        <begin position="33"/>
        <end position="120"/>
    </location>
</feature>
<dbReference type="GO" id="GO:0008168">
    <property type="term" value="F:methyltransferase activity"/>
    <property type="evidence" value="ECO:0007669"/>
    <property type="project" value="UniProtKB-KW"/>
</dbReference>
<evidence type="ECO:0000256" key="1">
    <source>
        <dbReference type="ARBA" id="ARBA00008361"/>
    </source>
</evidence>
<keyword evidence="6" id="KW-1185">Reference proteome</keyword>
<evidence type="ECO:0000313" key="6">
    <source>
        <dbReference type="Proteomes" id="UP001500635"/>
    </source>
</evidence>
<proteinExistence type="inferred from homology"/>
<reference evidence="6" key="1">
    <citation type="journal article" date="2019" name="Int. J. Syst. Evol. Microbiol.">
        <title>The Global Catalogue of Microorganisms (GCM) 10K type strain sequencing project: providing services to taxonomists for standard genome sequencing and annotation.</title>
        <authorList>
            <consortium name="The Broad Institute Genomics Platform"/>
            <consortium name="The Broad Institute Genome Sequencing Center for Infectious Disease"/>
            <person name="Wu L."/>
            <person name="Ma J."/>
        </authorList>
    </citation>
    <scope>NUCLEOTIDE SEQUENCE [LARGE SCALE GENOMIC DNA]</scope>
    <source>
        <strain evidence="6">JCM 17688</strain>
    </source>
</reference>
<dbReference type="SUPFAM" id="SSF53335">
    <property type="entry name" value="S-adenosyl-L-methionine-dependent methyltransferases"/>
    <property type="match status" value="1"/>
</dbReference>
<dbReference type="InterPro" id="IPR051052">
    <property type="entry name" value="Diverse_substrate_MTase"/>
</dbReference>